<dbReference type="SMART" id="SM00882">
    <property type="entry name" value="CoA_trans"/>
    <property type="match status" value="1"/>
</dbReference>
<dbReference type="AlphaFoldDB" id="A0A934QVW5"/>
<reference evidence="3" key="1">
    <citation type="submission" date="2020-12" db="EMBL/GenBank/DDBJ databases">
        <title>Prauserella sp. ASG 168, a novel actinomycete isolated from cave rock.</title>
        <authorList>
            <person name="Suriyachadkun C."/>
        </authorList>
    </citation>
    <scope>NUCLEOTIDE SEQUENCE</scope>
    <source>
        <strain evidence="3">ASG 168</strain>
    </source>
</reference>
<dbReference type="SUPFAM" id="SSF100950">
    <property type="entry name" value="NagB/RpiA/CoA transferase-like"/>
    <property type="match status" value="1"/>
</dbReference>
<dbReference type="PANTHER" id="PTHR13707">
    <property type="entry name" value="KETOACID-COENZYME A TRANSFERASE"/>
    <property type="match status" value="1"/>
</dbReference>
<accession>A0A934QVW5</accession>
<organism evidence="3 4">
    <name type="scientific">Prauserella cavernicola</name>
    <dbReference type="NCBI Taxonomy" id="2800127"/>
    <lineage>
        <taxon>Bacteria</taxon>
        <taxon>Bacillati</taxon>
        <taxon>Actinomycetota</taxon>
        <taxon>Actinomycetes</taxon>
        <taxon>Pseudonocardiales</taxon>
        <taxon>Pseudonocardiaceae</taxon>
        <taxon>Prauserella</taxon>
    </lineage>
</organism>
<dbReference type="InterPro" id="IPR037171">
    <property type="entry name" value="NagB/RpiA_transferase-like"/>
</dbReference>
<comment type="caution">
    <text evidence="3">The sequence shown here is derived from an EMBL/GenBank/DDBJ whole genome shotgun (WGS) entry which is preliminary data.</text>
</comment>
<dbReference type="Proteomes" id="UP000635245">
    <property type="component" value="Unassembled WGS sequence"/>
</dbReference>
<sequence length="211" mass="21665">MPWSRTEIAARAAADLADGTYVNLGIGIPTLVPDHLAEGVEVVVHAENGILGVGTAPLEAQVDADLINAAKETVTVQRGAAFFDSAASFTMIRGGRMDVALLGAMQVSADGDLANWAVPGQLIKGIGGAMDLVAGARRVVVLMEHVARDGSPKLVDTCSLPLTGRGVVDRVITDLAVIDLTPAGPVLRELAPGVTVEEVVARTGTALSVDI</sequence>
<dbReference type="EMBL" id="JAENJH010000006">
    <property type="protein sequence ID" value="MBK1787172.1"/>
    <property type="molecule type" value="Genomic_DNA"/>
</dbReference>
<evidence type="ECO:0000256" key="1">
    <source>
        <dbReference type="ARBA" id="ARBA00007047"/>
    </source>
</evidence>
<evidence type="ECO:0000313" key="4">
    <source>
        <dbReference type="Proteomes" id="UP000635245"/>
    </source>
</evidence>
<keyword evidence="2" id="KW-0808">Transferase</keyword>
<dbReference type="InterPro" id="IPR004165">
    <property type="entry name" value="CoA_trans_fam_I"/>
</dbReference>
<dbReference type="Pfam" id="PF01144">
    <property type="entry name" value="CoA_trans"/>
    <property type="match status" value="1"/>
</dbReference>
<dbReference type="InterPro" id="IPR012791">
    <property type="entry name" value="3-oxoacid_CoA-transf_B"/>
</dbReference>
<comment type="similarity">
    <text evidence="1">Belongs to the 3-oxoacid CoA-transferase subunit B family.</text>
</comment>
<dbReference type="PANTHER" id="PTHR13707:SF57">
    <property type="entry name" value="SUCCINYL-COA:3-KETOACID COENZYME A TRANSFERASE SUBUNIT B-RELATED"/>
    <property type="match status" value="1"/>
</dbReference>
<protein>
    <submittedName>
        <fullName evidence="3">3-oxoacid CoA-transferase subunit B</fullName>
    </submittedName>
</protein>
<keyword evidence="4" id="KW-1185">Reference proteome</keyword>
<name>A0A934QVW5_9PSEU</name>
<dbReference type="NCBIfam" id="TIGR02428">
    <property type="entry name" value="pcaJ_scoB_fam"/>
    <property type="match status" value="1"/>
</dbReference>
<gene>
    <name evidence="3" type="ORF">JHE00_22840</name>
</gene>
<proteinExistence type="inferred from homology"/>
<evidence type="ECO:0000313" key="3">
    <source>
        <dbReference type="EMBL" id="MBK1787172.1"/>
    </source>
</evidence>
<dbReference type="GO" id="GO:0008410">
    <property type="term" value="F:CoA-transferase activity"/>
    <property type="evidence" value="ECO:0007669"/>
    <property type="project" value="InterPro"/>
</dbReference>
<dbReference type="RefSeq" id="WP_200321516.1">
    <property type="nucleotide sequence ID" value="NZ_JAENJH010000006.1"/>
</dbReference>
<dbReference type="Gene3D" id="3.40.1080.10">
    <property type="entry name" value="Glutaconate Coenzyme A-transferase"/>
    <property type="match status" value="1"/>
</dbReference>
<evidence type="ECO:0000256" key="2">
    <source>
        <dbReference type="ARBA" id="ARBA00022679"/>
    </source>
</evidence>